<sequence>MPKLIRKPLCEARSGYFDSARWDDYQPRPDDIIIATYPKCGTTWTQRIVGMLVFQSDDSFAVQDSSPWPDMRLMPPGAMLELAESQTHRRFLKSHLPYDALPVFEGVKFIHVARDGRDAAMSFHNHKLNYTENLIKEATRILENDPKFGVGSERVDPDPAKHFHDWVLGEEDHMGDPLCGFWHMENSYWEARNEPSVLLLHYSDMKKDLDGEMRRIADYLEIKINEELWPKLVDAAKFESMKAKAAELMPSAGEIWQGGGDTFLHKGTNGRWRGVVNQEDLDLYDAKVSAEFSPELAHWIEFGRLG</sequence>
<feature type="domain" description="Sulfotransferase" evidence="3">
    <location>
        <begin position="29"/>
        <end position="282"/>
    </location>
</feature>
<evidence type="ECO:0000313" key="4">
    <source>
        <dbReference type="EMBL" id="PCJ23376.1"/>
    </source>
</evidence>
<dbReference type="InterPro" id="IPR027417">
    <property type="entry name" value="P-loop_NTPase"/>
</dbReference>
<protein>
    <submittedName>
        <fullName evidence="4">Sulfotransferase</fullName>
    </submittedName>
</protein>
<organism evidence="4 5">
    <name type="scientific">SAR86 cluster bacterium</name>
    <dbReference type="NCBI Taxonomy" id="2030880"/>
    <lineage>
        <taxon>Bacteria</taxon>
        <taxon>Pseudomonadati</taxon>
        <taxon>Pseudomonadota</taxon>
        <taxon>Gammaproteobacteria</taxon>
        <taxon>SAR86 cluster</taxon>
    </lineage>
</organism>
<evidence type="ECO:0000259" key="3">
    <source>
        <dbReference type="Pfam" id="PF00685"/>
    </source>
</evidence>
<keyword evidence="2 4" id="KW-0808">Transferase</keyword>
<comment type="caution">
    <text evidence="4">The sequence shown here is derived from an EMBL/GenBank/DDBJ whole genome shotgun (WGS) entry which is preliminary data.</text>
</comment>
<accession>A0A2A5AX00</accession>
<dbReference type="Pfam" id="PF00685">
    <property type="entry name" value="Sulfotransfer_1"/>
    <property type="match status" value="1"/>
</dbReference>
<dbReference type="PANTHER" id="PTHR11783">
    <property type="entry name" value="SULFOTRANSFERASE SULT"/>
    <property type="match status" value="1"/>
</dbReference>
<evidence type="ECO:0000256" key="2">
    <source>
        <dbReference type="ARBA" id="ARBA00022679"/>
    </source>
</evidence>
<gene>
    <name evidence="4" type="ORF">COA96_12015</name>
</gene>
<proteinExistence type="inferred from homology"/>
<dbReference type="GO" id="GO:0008146">
    <property type="term" value="F:sulfotransferase activity"/>
    <property type="evidence" value="ECO:0007669"/>
    <property type="project" value="InterPro"/>
</dbReference>
<dbReference type="InterPro" id="IPR000863">
    <property type="entry name" value="Sulfotransferase_dom"/>
</dbReference>
<dbReference type="SUPFAM" id="SSF52540">
    <property type="entry name" value="P-loop containing nucleoside triphosphate hydrolases"/>
    <property type="match status" value="1"/>
</dbReference>
<dbReference type="AlphaFoldDB" id="A0A2A5AX00"/>
<comment type="similarity">
    <text evidence="1">Belongs to the sulfotransferase 1 family.</text>
</comment>
<reference evidence="5" key="1">
    <citation type="submission" date="2017-08" db="EMBL/GenBank/DDBJ databases">
        <title>A dynamic microbial community with high functional redundancy inhabits the cold, oxic subseafloor aquifer.</title>
        <authorList>
            <person name="Tully B.J."/>
            <person name="Wheat C.G."/>
            <person name="Glazer B.T."/>
            <person name="Huber J.A."/>
        </authorList>
    </citation>
    <scope>NUCLEOTIDE SEQUENCE [LARGE SCALE GENOMIC DNA]</scope>
</reference>
<dbReference type="Proteomes" id="UP000218327">
    <property type="component" value="Unassembled WGS sequence"/>
</dbReference>
<evidence type="ECO:0000313" key="5">
    <source>
        <dbReference type="Proteomes" id="UP000218327"/>
    </source>
</evidence>
<dbReference type="Gene3D" id="3.40.50.300">
    <property type="entry name" value="P-loop containing nucleotide triphosphate hydrolases"/>
    <property type="match status" value="1"/>
</dbReference>
<evidence type="ECO:0000256" key="1">
    <source>
        <dbReference type="ARBA" id="ARBA00005771"/>
    </source>
</evidence>
<name>A0A2A5AX00_9GAMM</name>
<dbReference type="EMBL" id="NVVJ01000040">
    <property type="protein sequence ID" value="PCJ23376.1"/>
    <property type="molecule type" value="Genomic_DNA"/>
</dbReference>